<gene>
    <name evidence="2" type="ORF">BCF44_11756</name>
</gene>
<dbReference type="RefSeq" id="WP_116179746.1">
    <property type="nucleotide sequence ID" value="NZ_CP144375.1"/>
</dbReference>
<comment type="caution">
    <text evidence="2">The sequence shown here is derived from an EMBL/GenBank/DDBJ whole genome shotgun (WGS) entry which is preliminary data.</text>
</comment>
<feature type="binding site" evidence="1">
    <location>
        <position position="127"/>
    </location>
    <ligand>
        <name>Zn(2+)</name>
        <dbReference type="ChEBI" id="CHEBI:29105"/>
    </ligand>
</feature>
<dbReference type="InterPro" id="IPR002481">
    <property type="entry name" value="FUR"/>
</dbReference>
<keyword evidence="1" id="KW-0479">Metal-binding</keyword>
<dbReference type="AlphaFoldDB" id="A0A3E0H1M2"/>
<dbReference type="InterPro" id="IPR036390">
    <property type="entry name" value="WH_DNA-bd_sf"/>
</dbReference>
<protein>
    <submittedName>
        <fullName evidence="2">Fur family ferric uptake transcriptional regulator</fullName>
    </submittedName>
</protein>
<dbReference type="OrthoDB" id="8659436at2"/>
<evidence type="ECO:0000313" key="3">
    <source>
        <dbReference type="Proteomes" id="UP000256269"/>
    </source>
</evidence>
<dbReference type="Proteomes" id="UP000256269">
    <property type="component" value="Unassembled WGS sequence"/>
</dbReference>
<reference evidence="2 3" key="1">
    <citation type="submission" date="2018-08" db="EMBL/GenBank/DDBJ databases">
        <title>Genomic Encyclopedia of Archaeal and Bacterial Type Strains, Phase II (KMG-II): from individual species to whole genera.</title>
        <authorList>
            <person name="Goeker M."/>
        </authorList>
    </citation>
    <scope>NUCLEOTIDE SEQUENCE [LARGE SCALE GENOMIC DNA]</scope>
    <source>
        <strain evidence="2 3">DSM 45791</strain>
    </source>
</reference>
<keyword evidence="3" id="KW-1185">Reference proteome</keyword>
<dbReference type="GO" id="GO:0046872">
    <property type="term" value="F:metal ion binding"/>
    <property type="evidence" value="ECO:0007669"/>
    <property type="project" value="UniProtKB-KW"/>
</dbReference>
<name>A0A3E0H1M2_9PSEU</name>
<dbReference type="InterPro" id="IPR036388">
    <property type="entry name" value="WH-like_DNA-bd_sf"/>
</dbReference>
<proteinExistence type="predicted"/>
<keyword evidence="1" id="KW-0862">Zinc</keyword>
<dbReference type="GO" id="GO:0003700">
    <property type="term" value="F:DNA-binding transcription factor activity"/>
    <property type="evidence" value="ECO:0007669"/>
    <property type="project" value="InterPro"/>
</dbReference>
<evidence type="ECO:0000256" key="1">
    <source>
        <dbReference type="PIRSR" id="PIRSR602481-1"/>
    </source>
</evidence>
<organism evidence="2 3">
    <name type="scientific">Kutzneria buriramensis</name>
    <dbReference type="NCBI Taxonomy" id="1045776"/>
    <lineage>
        <taxon>Bacteria</taxon>
        <taxon>Bacillati</taxon>
        <taxon>Actinomycetota</taxon>
        <taxon>Actinomycetes</taxon>
        <taxon>Pseudonocardiales</taxon>
        <taxon>Pseudonocardiaceae</taxon>
        <taxon>Kutzneria</taxon>
    </lineage>
</organism>
<comment type="cofactor">
    <cofactor evidence="1">
        <name>Zn(2+)</name>
        <dbReference type="ChEBI" id="CHEBI:29105"/>
    </cofactor>
    <text evidence="1">Binds 1 zinc ion per subunit.</text>
</comment>
<sequence length="133" mass="14201">MTANGARRVHHYETQQRRAILHALARAPGFLSAQALHAHMHAAGHTIALTTVYRAPHVYADTGRIDSTYDATGGRLFHLGPDTGRSHYLVCRGLPLDAAVARDWAAATAADNGFTDINPVIELTGMCPACSAS</sequence>
<evidence type="ECO:0000313" key="2">
    <source>
        <dbReference type="EMBL" id="REH35668.1"/>
    </source>
</evidence>
<dbReference type="EMBL" id="QUNO01000017">
    <property type="protein sequence ID" value="REH35668.1"/>
    <property type="molecule type" value="Genomic_DNA"/>
</dbReference>
<dbReference type="Pfam" id="PF01475">
    <property type="entry name" value="FUR"/>
    <property type="match status" value="1"/>
</dbReference>
<feature type="binding site" evidence="1">
    <location>
        <position position="130"/>
    </location>
    <ligand>
        <name>Zn(2+)</name>
        <dbReference type="ChEBI" id="CHEBI:29105"/>
    </ligand>
</feature>
<dbReference type="Gene3D" id="1.10.10.10">
    <property type="entry name" value="Winged helix-like DNA-binding domain superfamily/Winged helix DNA-binding domain"/>
    <property type="match status" value="1"/>
</dbReference>
<accession>A0A3E0H1M2</accession>
<dbReference type="SUPFAM" id="SSF46785">
    <property type="entry name" value="Winged helix' DNA-binding domain"/>
    <property type="match status" value="1"/>
</dbReference>
<feature type="binding site" evidence="1">
    <location>
        <position position="91"/>
    </location>
    <ligand>
        <name>Zn(2+)</name>
        <dbReference type="ChEBI" id="CHEBI:29105"/>
    </ligand>
</feature>